<dbReference type="Gene3D" id="1.10.390.10">
    <property type="entry name" value="Neutral Protease Domain 2"/>
    <property type="match status" value="1"/>
</dbReference>
<dbReference type="EMBL" id="BOMH01000049">
    <property type="protein sequence ID" value="GID68603.1"/>
    <property type="molecule type" value="Genomic_DNA"/>
</dbReference>
<comment type="caution">
    <text evidence="1">The sequence shown here is derived from an EMBL/GenBank/DDBJ whole genome shotgun (WGS) entry which is preliminary data.</text>
</comment>
<dbReference type="Proteomes" id="UP000619479">
    <property type="component" value="Unassembled WGS sequence"/>
</dbReference>
<keyword evidence="2" id="KW-1185">Reference proteome</keyword>
<organism evidence="1 2">
    <name type="scientific">Actinoplanes cyaneus</name>
    <dbReference type="NCBI Taxonomy" id="52696"/>
    <lineage>
        <taxon>Bacteria</taxon>
        <taxon>Bacillati</taxon>
        <taxon>Actinomycetota</taxon>
        <taxon>Actinomycetes</taxon>
        <taxon>Micromonosporales</taxon>
        <taxon>Micromonosporaceae</taxon>
        <taxon>Actinoplanes</taxon>
    </lineage>
</organism>
<protein>
    <recommendedName>
        <fullName evidence="3">Peptidase MA-like domain-containing protein</fullName>
    </recommendedName>
</protein>
<proteinExistence type="predicted"/>
<name>A0A919M8P0_9ACTN</name>
<gene>
    <name evidence="1" type="ORF">Acy02nite_64840</name>
</gene>
<accession>A0A919M8P0</accession>
<reference evidence="1" key="1">
    <citation type="submission" date="2021-01" db="EMBL/GenBank/DDBJ databases">
        <title>Whole genome shotgun sequence of Actinoplanes cyaneus NBRC 14990.</title>
        <authorList>
            <person name="Komaki H."/>
            <person name="Tamura T."/>
        </authorList>
    </citation>
    <scope>NUCLEOTIDE SEQUENCE</scope>
    <source>
        <strain evidence="1">NBRC 14990</strain>
    </source>
</reference>
<evidence type="ECO:0000313" key="2">
    <source>
        <dbReference type="Proteomes" id="UP000619479"/>
    </source>
</evidence>
<evidence type="ECO:0000313" key="1">
    <source>
        <dbReference type="EMBL" id="GID68603.1"/>
    </source>
</evidence>
<evidence type="ECO:0008006" key="3">
    <source>
        <dbReference type="Google" id="ProtNLM"/>
    </source>
</evidence>
<sequence>MVALAVAGGILFWAPKDDAAVATATPKPSRSATPFELAEQRLELQAKALRDGDEKGWLAPVDPGKAVLVARYRAMFRNLRALEISHAEFHSDKLEAAAGRVVVQAALGYCFSGVTCPDWHGNYGEGPAKSTYKLTFQIIGGVWTITSLDDATGVKDNYLQPAPWDNAALTLVKGERVIVAGPRSQAARLKQVLTMAEKAAKVVDKYAGYVGNPQKRYRIYVADEKGWKSWYGGVKQDWIVGYEMPLNSTGGDIILRAKSSTNARQLAVTVQHELTHVVTLGGDDWASDNDQWLVEGIAEYVGALPRKPQDTDNRDVLAESFKKRGMPKTMALPSLSDDADDLTVNTLYAMGHYATSCMADKFGERKLFQFTNLVLRESKQPDEASRTAYGKPFSAVDKACLSWIRQRV</sequence>
<dbReference type="InterPro" id="IPR027268">
    <property type="entry name" value="Peptidase_M4/M1_CTD_sf"/>
</dbReference>
<dbReference type="AlphaFoldDB" id="A0A919M8P0"/>